<dbReference type="PANTHER" id="PTHR33941">
    <property type="entry name" value="PROPANEDIOL UTILIZATION PROTEIN PDUA"/>
    <property type="match status" value="1"/>
</dbReference>
<dbReference type="Gene3D" id="3.30.70.1710">
    <property type="match status" value="2"/>
</dbReference>
<comment type="similarity">
    <text evidence="3">Belongs to the bacterial microcompartments protein family.</text>
</comment>
<dbReference type="AlphaFoldDB" id="A0A1E5NA75"/>
<dbReference type="PANTHER" id="PTHR33941:SF11">
    <property type="entry name" value="BACTERIAL MICROCOMPARTMENT SHELL PROTEIN PDUJ"/>
    <property type="match status" value="1"/>
</dbReference>
<proteinExistence type="inferred from homology"/>
<dbReference type="CDD" id="cd07054">
    <property type="entry name" value="BMC_PduT_repeat2"/>
    <property type="match status" value="1"/>
</dbReference>
<dbReference type="GO" id="GO:0031469">
    <property type="term" value="C:bacterial microcompartment"/>
    <property type="evidence" value="ECO:0007669"/>
    <property type="project" value="UniProtKB-SubCell"/>
</dbReference>
<evidence type="ECO:0000256" key="1">
    <source>
        <dbReference type="ARBA" id="ARBA00024322"/>
    </source>
</evidence>
<evidence type="ECO:0000256" key="3">
    <source>
        <dbReference type="PROSITE-ProRule" id="PRU01278"/>
    </source>
</evidence>
<dbReference type="PROSITE" id="PS51930">
    <property type="entry name" value="BMC_2"/>
    <property type="match status" value="2"/>
</dbReference>
<dbReference type="InterPro" id="IPR037233">
    <property type="entry name" value="CcmK-like_sf"/>
</dbReference>
<dbReference type="SMART" id="SM00877">
    <property type="entry name" value="BMC"/>
    <property type="match status" value="2"/>
</dbReference>
<name>A0A1E5NA75_9SPIR</name>
<comment type="subcellular location">
    <subcellularLocation>
        <location evidence="1">Bacterial microcompartment</location>
    </subcellularLocation>
</comment>
<feature type="domain" description="BMC" evidence="4">
    <location>
        <begin position="3"/>
        <end position="85"/>
    </location>
</feature>
<protein>
    <submittedName>
        <fullName evidence="5">Propanediol utilization protein</fullName>
    </submittedName>
</protein>
<accession>A0A1E5NA75</accession>
<dbReference type="PIRSF" id="PIRSF034834">
    <property type="entry name" value="PduT"/>
    <property type="match status" value="1"/>
</dbReference>
<feature type="domain" description="BMC" evidence="4">
    <location>
        <begin position="95"/>
        <end position="181"/>
    </location>
</feature>
<dbReference type="InterPro" id="IPR044872">
    <property type="entry name" value="CcmK/CsoS1_BMC"/>
</dbReference>
<comment type="caution">
    <text evidence="5">The sequence shown here is derived from an EMBL/GenBank/DDBJ whole genome shotgun (WGS) entry which is preliminary data.</text>
</comment>
<dbReference type="InterPro" id="IPR011238">
    <property type="entry name" value="Micro_shell_prot_PduT"/>
</dbReference>
<evidence type="ECO:0000313" key="5">
    <source>
        <dbReference type="EMBL" id="OEJ13035.1"/>
    </source>
</evidence>
<dbReference type="EMBL" id="MDCO01000015">
    <property type="protein sequence ID" value="OEJ13035.1"/>
    <property type="molecule type" value="Genomic_DNA"/>
</dbReference>
<dbReference type="InterPro" id="IPR000249">
    <property type="entry name" value="BMC_dom"/>
</dbReference>
<dbReference type="SUPFAM" id="SSF143414">
    <property type="entry name" value="CcmK-like"/>
    <property type="match status" value="2"/>
</dbReference>
<evidence type="ECO:0000313" key="6">
    <source>
        <dbReference type="Proteomes" id="UP000095247"/>
    </source>
</evidence>
<dbReference type="CDD" id="cd07053">
    <property type="entry name" value="BMC_PduT_repeat1"/>
    <property type="match status" value="1"/>
</dbReference>
<reference evidence="5 6" key="1">
    <citation type="submission" date="2016-08" db="EMBL/GenBank/DDBJ databases">
        <title>Characterization and recognition of Brachyspira hampsonii sp. nov., a novel intestinal spirochete that is pathogenic to pigs.</title>
        <authorList>
            <person name="Mirajkar N."/>
            <person name="La T."/>
            <person name="Phillips N."/>
            <person name="Hampson D."/>
            <person name="Gebhart C."/>
        </authorList>
    </citation>
    <scope>NUCLEOTIDE SEQUENCE [LARGE SCALE GENOMIC DNA]</scope>
    <source>
        <strain evidence="5 6">P280/1</strain>
    </source>
</reference>
<organism evidence="5 6">
    <name type="scientific">Brachyspira hampsonii</name>
    <dbReference type="NCBI Taxonomy" id="1287055"/>
    <lineage>
        <taxon>Bacteria</taxon>
        <taxon>Pseudomonadati</taxon>
        <taxon>Spirochaetota</taxon>
        <taxon>Spirochaetia</taxon>
        <taxon>Brachyspirales</taxon>
        <taxon>Brachyspiraceae</taxon>
        <taxon>Brachyspira</taxon>
    </lineage>
</organism>
<evidence type="ECO:0000256" key="2">
    <source>
        <dbReference type="ARBA" id="ARBA00024446"/>
    </source>
</evidence>
<sequence>MKSIGMIELNSIARGILVTDHIGKAANVKILRSHSVCPGKYIVIFCGDVGAVESSKKAGIEIGGVSVINSFVIANIHESVIEAINGTLSDFPREAIGVIEYFSIASAVQGADDAAKASDVSLVNVRLGFAIGGKSYITLTGKVSAVEEAVKAGMKRAEDEGLIVDYCILPSPIDELYNSIL</sequence>
<keyword evidence="2" id="KW-1283">Bacterial microcompartment</keyword>
<gene>
    <name evidence="5" type="ORF">BFL38_00265</name>
</gene>
<evidence type="ECO:0000259" key="4">
    <source>
        <dbReference type="PROSITE" id="PS51930"/>
    </source>
</evidence>
<dbReference type="InterPro" id="IPR050575">
    <property type="entry name" value="BMC_shell"/>
</dbReference>
<dbReference type="RefSeq" id="WP_069727629.1">
    <property type="nucleotide sequence ID" value="NZ_MDCO01000015.1"/>
</dbReference>
<dbReference type="Proteomes" id="UP000095247">
    <property type="component" value="Unassembled WGS sequence"/>
</dbReference>
<dbReference type="Pfam" id="PF00936">
    <property type="entry name" value="BMC"/>
    <property type="match status" value="2"/>
</dbReference>